<dbReference type="Proteomes" id="UP000271320">
    <property type="component" value="Unassembled WGS sequence"/>
</dbReference>
<dbReference type="AlphaFoldDB" id="A0A3R9QF51"/>
<feature type="transmembrane region" description="Helical" evidence="1">
    <location>
        <begin position="12"/>
        <end position="32"/>
    </location>
</feature>
<comment type="caution">
    <text evidence="2">The sequence shown here is derived from an EMBL/GenBank/DDBJ whole genome shotgun (WGS) entry which is preliminary data.</text>
</comment>
<evidence type="ECO:0000256" key="1">
    <source>
        <dbReference type="SAM" id="Phobius"/>
    </source>
</evidence>
<name>A0A3R9QF51_ACIPI</name>
<organism evidence="2 3">
    <name type="scientific">Acinetobacter pittii</name>
    <name type="common">Acinetobacter genomosp. 3</name>
    <dbReference type="NCBI Taxonomy" id="48296"/>
    <lineage>
        <taxon>Bacteria</taxon>
        <taxon>Pseudomonadati</taxon>
        <taxon>Pseudomonadota</taxon>
        <taxon>Gammaproteobacteria</taxon>
        <taxon>Moraxellales</taxon>
        <taxon>Moraxellaceae</taxon>
        <taxon>Acinetobacter</taxon>
        <taxon>Acinetobacter calcoaceticus/baumannii complex</taxon>
    </lineage>
</organism>
<dbReference type="RefSeq" id="WP_017386630.1">
    <property type="nucleotide sequence ID" value="NZ_BKDB01000093.1"/>
</dbReference>
<proteinExistence type="predicted"/>
<keyword evidence="1" id="KW-0472">Membrane</keyword>
<accession>A0A3R9QF51</accession>
<keyword evidence="1" id="KW-1133">Transmembrane helix</keyword>
<sequence length="185" mass="22154">MNIIKGTNFWRLLSIILFFIIFLGLYYFFIVYPKDTEQARLRFSEEVMSSFFWMDLSDEVEIKSIILKQGLELNPINDEIYINDLNGLSSFYAWNGENKEMKYVLNKYAEYSYFGNKGIRGLCLKLMFVQQYNQKIQQRNYSSPRLLASKNINQRYLEIISPWLDDMKAFDEFYKAKHMIPNCKI</sequence>
<gene>
    <name evidence="2" type="ORF">EA752_16820</name>
</gene>
<reference evidence="2 3" key="1">
    <citation type="submission" date="2018-10" db="EMBL/GenBank/DDBJ databases">
        <title>GWAS and RNA-Seq identify cryptic mechanisms of antimicrobial resistance in Acinetobacter baumannii.</title>
        <authorList>
            <person name="Sahl J.W."/>
        </authorList>
    </citation>
    <scope>NUCLEOTIDE SEQUENCE [LARGE SCALE GENOMIC DNA]</scope>
    <source>
        <strain evidence="2 3">TG41884</strain>
    </source>
</reference>
<keyword evidence="1" id="KW-0812">Transmembrane</keyword>
<dbReference type="EMBL" id="RFEW01000017">
    <property type="protein sequence ID" value="RSO56209.1"/>
    <property type="molecule type" value="Genomic_DNA"/>
</dbReference>
<protein>
    <submittedName>
        <fullName evidence="2">Uncharacterized protein</fullName>
    </submittedName>
</protein>
<evidence type="ECO:0000313" key="3">
    <source>
        <dbReference type="Proteomes" id="UP000271320"/>
    </source>
</evidence>
<evidence type="ECO:0000313" key="2">
    <source>
        <dbReference type="EMBL" id="RSO56209.1"/>
    </source>
</evidence>